<evidence type="ECO:0000313" key="2">
    <source>
        <dbReference type="Proteomes" id="UP000316184"/>
    </source>
</evidence>
<dbReference type="Proteomes" id="UP000316184">
    <property type="component" value="Unassembled WGS sequence"/>
</dbReference>
<proteinExistence type="predicted"/>
<organism evidence="1 2">
    <name type="scientific">Saccharopolyspora dendranthemae</name>
    <dbReference type="NCBI Taxonomy" id="1181886"/>
    <lineage>
        <taxon>Bacteria</taxon>
        <taxon>Bacillati</taxon>
        <taxon>Actinomycetota</taxon>
        <taxon>Actinomycetes</taxon>
        <taxon>Pseudonocardiales</taxon>
        <taxon>Pseudonocardiaceae</taxon>
        <taxon>Saccharopolyspora</taxon>
    </lineage>
</organism>
<reference evidence="1 2" key="1">
    <citation type="submission" date="2019-06" db="EMBL/GenBank/DDBJ databases">
        <title>Sequencing the genomes of 1000 actinobacteria strains.</title>
        <authorList>
            <person name="Klenk H.-P."/>
        </authorList>
    </citation>
    <scope>NUCLEOTIDE SEQUENCE [LARGE SCALE GENOMIC DNA]</scope>
    <source>
        <strain evidence="1 2">DSM 46699</strain>
    </source>
</reference>
<dbReference type="EMBL" id="VIWX01000002">
    <property type="protein sequence ID" value="TWF96219.1"/>
    <property type="molecule type" value="Genomic_DNA"/>
</dbReference>
<keyword evidence="2" id="KW-1185">Reference proteome</keyword>
<comment type="caution">
    <text evidence="1">The sequence shown here is derived from an EMBL/GenBank/DDBJ whole genome shotgun (WGS) entry which is preliminary data.</text>
</comment>
<dbReference type="AlphaFoldDB" id="A0A561UA32"/>
<evidence type="ECO:0000313" key="1">
    <source>
        <dbReference type="EMBL" id="TWF96219.1"/>
    </source>
</evidence>
<name>A0A561UA32_9PSEU</name>
<gene>
    <name evidence="1" type="ORF">FHU35_121220</name>
</gene>
<sequence>MRRVPLLQVWDSARTAAGSHTLSGEYAATPCIGIQKEWRTESRRRVRFRHPHRQAK</sequence>
<accession>A0A561UA32</accession>
<protein>
    <submittedName>
        <fullName evidence="1">Uncharacterized protein</fullName>
    </submittedName>
</protein>